<protein>
    <submittedName>
        <fullName evidence="3">Arsenate reductase-like protein</fullName>
    </submittedName>
</protein>
<organism evidence="3 4">
    <name type="scientific">Sediminispirochaeta smaragdinae (strain DSM 11293 / JCM 15392 / SEBR 4228)</name>
    <name type="common">Spirochaeta smaragdinae</name>
    <dbReference type="NCBI Taxonomy" id="573413"/>
    <lineage>
        <taxon>Bacteria</taxon>
        <taxon>Pseudomonadati</taxon>
        <taxon>Spirochaetota</taxon>
        <taxon>Spirochaetia</taxon>
        <taxon>Spirochaetales</taxon>
        <taxon>Spirochaetaceae</taxon>
        <taxon>Sediminispirochaeta</taxon>
    </lineage>
</organism>
<comment type="similarity">
    <text evidence="1 2">Belongs to the ArsC family.</text>
</comment>
<dbReference type="InterPro" id="IPR006660">
    <property type="entry name" value="Arsenate_reductase-like"/>
</dbReference>
<dbReference type="PROSITE" id="PS51353">
    <property type="entry name" value="ARSC"/>
    <property type="match status" value="1"/>
</dbReference>
<evidence type="ECO:0000313" key="3">
    <source>
        <dbReference type="EMBL" id="ADK81362.1"/>
    </source>
</evidence>
<dbReference type="EMBL" id="CP002116">
    <property type="protein sequence ID" value="ADK81362.1"/>
    <property type="molecule type" value="Genomic_DNA"/>
</dbReference>
<dbReference type="RefSeq" id="WP_013254825.1">
    <property type="nucleotide sequence ID" value="NC_014364.1"/>
</dbReference>
<sequence>MIQIIGSKKCRATKKAKRFFSERGIGFQDFDLKTHRLSPGELSNIAKSVPPEELIDSDGDFYRKAGYQWREYDPLEEILEHPELLKTPVVRAAGSAVCGDAPNVWSEFARREKG</sequence>
<dbReference type="eggNOG" id="COG1393">
    <property type="taxonomic scope" value="Bacteria"/>
</dbReference>
<dbReference type="InterPro" id="IPR036249">
    <property type="entry name" value="Thioredoxin-like_sf"/>
</dbReference>
<evidence type="ECO:0000256" key="2">
    <source>
        <dbReference type="PROSITE-ProRule" id="PRU01282"/>
    </source>
</evidence>
<dbReference type="STRING" id="573413.Spirs_2247"/>
<dbReference type="Proteomes" id="UP000002318">
    <property type="component" value="Chromosome"/>
</dbReference>
<dbReference type="OrthoDB" id="9803749at2"/>
<gene>
    <name evidence="3" type="ordered locus">Spirs_2247</name>
</gene>
<dbReference type="HOGENOM" id="CLU_116644_2_3_12"/>
<evidence type="ECO:0000313" key="4">
    <source>
        <dbReference type="Proteomes" id="UP000002318"/>
    </source>
</evidence>
<dbReference type="AlphaFoldDB" id="E1R735"/>
<dbReference type="Pfam" id="PF03960">
    <property type="entry name" value="ArsC"/>
    <property type="match status" value="1"/>
</dbReference>
<keyword evidence="4" id="KW-1185">Reference proteome</keyword>
<dbReference type="Gene3D" id="3.40.30.10">
    <property type="entry name" value="Glutaredoxin"/>
    <property type="match status" value="1"/>
</dbReference>
<accession>E1R735</accession>
<dbReference type="SUPFAM" id="SSF52833">
    <property type="entry name" value="Thioredoxin-like"/>
    <property type="match status" value="1"/>
</dbReference>
<name>E1R735_SEDSS</name>
<dbReference type="KEGG" id="ssm:Spirs_2247"/>
<dbReference type="PANTHER" id="PTHR30041">
    <property type="entry name" value="ARSENATE REDUCTASE"/>
    <property type="match status" value="1"/>
</dbReference>
<proteinExistence type="inferred from homology"/>
<dbReference type="PANTHER" id="PTHR30041:SF8">
    <property type="entry name" value="PROTEIN YFFB"/>
    <property type="match status" value="1"/>
</dbReference>
<evidence type="ECO:0000256" key="1">
    <source>
        <dbReference type="ARBA" id="ARBA00007198"/>
    </source>
</evidence>
<reference evidence="3 4" key="1">
    <citation type="journal article" date="2010" name="Stand. Genomic Sci.">
        <title>Complete genome sequence of Spirochaeta smaragdinae type strain (SEBR 4228).</title>
        <authorList>
            <person name="Mavromatis K."/>
            <person name="Yasawong M."/>
            <person name="Chertkov O."/>
            <person name="Lapidus A."/>
            <person name="Lucas S."/>
            <person name="Nolan M."/>
            <person name="Del Rio T.G."/>
            <person name="Tice H."/>
            <person name="Cheng J.F."/>
            <person name="Pitluck S."/>
            <person name="Liolios K."/>
            <person name="Ivanova N."/>
            <person name="Tapia R."/>
            <person name="Han C."/>
            <person name="Bruce D."/>
            <person name="Goodwin L."/>
            <person name="Pati A."/>
            <person name="Chen A."/>
            <person name="Palaniappan K."/>
            <person name="Land M."/>
            <person name="Hauser L."/>
            <person name="Chang Y.J."/>
            <person name="Jeffries C.D."/>
            <person name="Detter J.C."/>
            <person name="Rohde M."/>
            <person name="Brambilla E."/>
            <person name="Spring S."/>
            <person name="Goker M."/>
            <person name="Sikorski J."/>
            <person name="Woyke T."/>
            <person name="Bristow J."/>
            <person name="Eisen J.A."/>
            <person name="Markowitz V."/>
            <person name="Hugenholtz P."/>
            <person name="Klenk H.P."/>
            <person name="Kyrpides N.C."/>
        </authorList>
    </citation>
    <scope>NUCLEOTIDE SEQUENCE [LARGE SCALE GENOMIC DNA]</scope>
    <source>
        <strain evidence="4">DSM 11293 / JCM 15392 / SEBR 4228</strain>
    </source>
</reference>